<sequence>MQIDRATQVNVYTLQFASTVDESFGEEALRVQSDTLGVDCWWVYDISLLGYDLERSRQCGTVAGFELELSIPNEEPATSSEWVVVGRDIDILGED</sequence>
<dbReference type="Proteomes" id="UP000001880">
    <property type="component" value="Chromosome"/>
</dbReference>
<reference evidence="1 2" key="1">
    <citation type="journal article" date="2010" name="Stand. Genomic Sci.">
        <title>Complete genome sequence of Haliangium ochraceum type strain (SMP-2).</title>
        <authorList>
            <consortium name="US DOE Joint Genome Institute (JGI-PGF)"/>
            <person name="Ivanova N."/>
            <person name="Daum C."/>
            <person name="Lang E."/>
            <person name="Abt B."/>
            <person name="Kopitz M."/>
            <person name="Saunders E."/>
            <person name="Lapidus A."/>
            <person name="Lucas S."/>
            <person name="Glavina Del Rio T."/>
            <person name="Nolan M."/>
            <person name="Tice H."/>
            <person name="Copeland A."/>
            <person name="Cheng J.F."/>
            <person name="Chen F."/>
            <person name="Bruce D."/>
            <person name="Goodwin L."/>
            <person name="Pitluck S."/>
            <person name="Mavromatis K."/>
            <person name="Pati A."/>
            <person name="Mikhailova N."/>
            <person name="Chen A."/>
            <person name="Palaniappan K."/>
            <person name="Land M."/>
            <person name="Hauser L."/>
            <person name="Chang Y.J."/>
            <person name="Jeffries C.D."/>
            <person name="Detter J.C."/>
            <person name="Brettin T."/>
            <person name="Rohde M."/>
            <person name="Goker M."/>
            <person name="Bristow J."/>
            <person name="Markowitz V."/>
            <person name="Eisen J.A."/>
            <person name="Hugenholtz P."/>
            <person name="Kyrpides N.C."/>
            <person name="Klenk H.P."/>
        </authorList>
    </citation>
    <scope>NUCLEOTIDE SEQUENCE [LARGE SCALE GENOMIC DNA]</scope>
    <source>
        <strain evidence="2">DSM 14365 / CIP 107738 / JCM 11303 / AJ 13395 / SMP-2</strain>
    </source>
</reference>
<dbReference type="AlphaFoldDB" id="D0LK72"/>
<evidence type="ECO:0000313" key="1">
    <source>
        <dbReference type="EMBL" id="ACY13106.1"/>
    </source>
</evidence>
<name>D0LK72_HALO1</name>
<keyword evidence="2" id="KW-1185">Reference proteome</keyword>
<protein>
    <submittedName>
        <fullName evidence="1">Uncharacterized protein</fullName>
    </submittedName>
</protein>
<dbReference type="EMBL" id="CP001804">
    <property type="protein sequence ID" value="ACY13106.1"/>
    <property type="molecule type" value="Genomic_DNA"/>
</dbReference>
<proteinExistence type="predicted"/>
<dbReference type="HOGENOM" id="CLU_2368959_0_0_7"/>
<gene>
    <name evidence="1" type="ordered locus">Hoch_0465</name>
</gene>
<evidence type="ECO:0000313" key="2">
    <source>
        <dbReference type="Proteomes" id="UP000001880"/>
    </source>
</evidence>
<dbReference type="KEGG" id="hoh:Hoch_0465"/>
<organism evidence="1 2">
    <name type="scientific">Haliangium ochraceum (strain DSM 14365 / JCM 11303 / SMP-2)</name>
    <dbReference type="NCBI Taxonomy" id="502025"/>
    <lineage>
        <taxon>Bacteria</taxon>
        <taxon>Pseudomonadati</taxon>
        <taxon>Myxococcota</taxon>
        <taxon>Polyangia</taxon>
        <taxon>Haliangiales</taxon>
        <taxon>Kofleriaceae</taxon>
        <taxon>Haliangium</taxon>
    </lineage>
</organism>
<accession>D0LK72</accession>